<sequence length="656" mass="67664">MQQRHDGCSVQSILLKLAKASRGRKMKSPGVLADGGTAPVKRGASQTPSPAPLKASRIESDTMPFRNGIIGIAKSDTSATCSPSFPLGVVTPPNAAHQTPRTPLSADSKPNTTSAESTHPSDPGHRASSATPSGSGNNNPASLFVNTSSASLLTQAGLLSHQLAASQQLGIDPFRFLHNPQLAASLSAAAAAGNPFLSSNNIHIDSGPYTVRRVERYKRREEKKQQQQQQALQLQQAAIVAAAASANQVLNPSTGLGPCGSSLPFPSNAALGPQLAGAALLGRPIVPQQPPSFAPRKPGRWCGMHVKIAHDIAAYRQSQQQKDKQSVAQNAVTHAEQRVRATAAPLSTSSVASTSQTVTVGSDTTPIASAQHIVMQHAALSASRGVTPQVPHCLPSTSSATAPPGYPSLASLPPQALQGLALSGNQQMLSALQEARRVAVATPKQPQQPIAPQRPPSAIQRNSQQPAGLSLPPGFASLGTAGLSLSAPTAAAGSITNGTSDAAAAQQAMLQAVAQYARNQSLSNLPPGLAGAAGHMLLNQAQLLQLQMAQAQQQQAVQAQAAQQQQSGAMDPREALLRLYSQSSSVSSGRGGIEAFLNTAQHQSMGGTPTSQSSLFNPALLGLQGLGAQYAKPFAANLQQLGQMKRDGGDVIPNGR</sequence>
<evidence type="ECO:0000313" key="2">
    <source>
        <dbReference type="EMBL" id="KJH50365.1"/>
    </source>
</evidence>
<organism evidence="2 3">
    <name type="scientific">Dictyocaulus viviparus</name>
    <name type="common">Bovine lungworm</name>
    <dbReference type="NCBI Taxonomy" id="29172"/>
    <lineage>
        <taxon>Eukaryota</taxon>
        <taxon>Metazoa</taxon>
        <taxon>Ecdysozoa</taxon>
        <taxon>Nematoda</taxon>
        <taxon>Chromadorea</taxon>
        <taxon>Rhabditida</taxon>
        <taxon>Rhabditina</taxon>
        <taxon>Rhabditomorpha</taxon>
        <taxon>Strongyloidea</taxon>
        <taxon>Metastrongylidae</taxon>
        <taxon>Dictyocaulus</taxon>
    </lineage>
</organism>
<feature type="region of interest" description="Disordered" evidence="1">
    <location>
        <begin position="437"/>
        <end position="473"/>
    </location>
</feature>
<protein>
    <submittedName>
        <fullName evidence="2">Uncharacterized protein</fullName>
    </submittedName>
</protein>
<feature type="compositionally biased region" description="Low complexity" evidence="1">
    <location>
        <begin position="445"/>
        <end position="460"/>
    </location>
</feature>
<reference evidence="3" key="2">
    <citation type="journal article" date="2016" name="Sci. Rep.">
        <title>Dictyocaulus viviparus genome, variome and transcriptome elucidate lungworm biology and support future intervention.</title>
        <authorList>
            <person name="McNulty S.N."/>
            <person name="Strube C."/>
            <person name="Rosa B.A."/>
            <person name="Martin J.C."/>
            <person name="Tyagi R."/>
            <person name="Choi Y.J."/>
            <person name="Wang Q."/>
            <person name="Hallsworth Pepin K."/>
            <person name="Zhang X."/>
            <person name="Ozersky P."/>
            <person name="Wilson R.K."/>
            <person name="Sternberg P.W."/>
            <person name="Gasser R.B."/>
            <person name="Mitreva M."/>
        </authorList>
    </citation>
    <scope>NUCLEOTIDE SEQUENCE [LARGE SCALE GENOMIC DNA]</scope>
    <source>
        <strain evidence="3">HannoverDv2000</strain>
    </source>
</reference>
<dbReference type="Proteomes" id="UP000053766">
    <property type="component" value="Unassembled WGS sequence"/>
</dbReference>
<proteinExistence type="predicted"/>
<dbReference type="OrthoDB" id="5871933at2759"/>
<feature type="compositionally biased region" description="Polar residues" evidence="1">
    <location>
        <begin position="128"/>
        <end position="142"/>
    </location>
</feature>
<accession>A0A0D8Y0Z5</accession>
<dbReference type="STRING" id="29172.A0A0D8Y0Z5"/>
<feature type="region of interest" description="Disordered" evidence="1">
    <location>
        <begin position="20"/>
        <end position="60"/>
    </location>
</feature>
<dbReference type="AlphaFoldDB" id="A0A0D8Y0Z5"/>
<feature type="region of interest" description="Disordered" evidence="1">
    <location>
        <begin position="84"/>
        <end position="142"/>
    </location>
</feature>
<name>A0A0D8Y0Z5_DICVI</name>
<dbReference type="EMBL" id="KN716208">
    <property type="protein sequence ID" value="KJH50365.1"/>
    <property type="molecule type" value="Genomic_DNA"/>
</dbReference>
<evidence type="ECO:0000256" key="1">
    <source>
        <dbReference type="SAM" id="MobiDB-lite"/>
    </source>
</evidence>
<keyword evidence="3" id="KW-1185">Reference proteome</keyword>
<evidence type="ECO:0000313" key="3">
    <source>
        <dbReference type="Proteomes" id="UP000053766"/>
    </source>
</evidence>
<gene>
    <name evidence="2" type="ORF">DICVIV_03493</name>
</gene>
<reference evidence="2 3" key="1">
    <citation type="submission" date="2013-11" db="EMBL/GenBank/DDBJ databases">
        <title>Draft genome of the bovine lungworm Dictyocaulus viviparus.</title>
        <authorList>
            <person name="Mitreva M."/>
        </authorList>
    </citation>
    <scope>NUCLEOTIDE SEQUENCE [LARGE SCALE GENOMIC DNA]</scope>
    <source>
        <strain evidence="2 3">HannoverDv2000</strain>
    </source>
</reference>
<feature type="compositionally biased region" description="Polar residues" evidence="1">
    <location>
        <begin position="108"/>
        <end position="120"/>
    </location>
</feature>
<feature type="region of interest" description="Disordered" evidence="1">
    <location>
        <begin position="387"/>
        <end position="410"/>
    </location>
</feature>